<proteinExistence type="predicted"/>
<sequence>MTIKLLRLPFLALIKIVEFMRSNDRVLISFCSSKMEKLVKMVKWHIDSMQYVCHLRQTIIVLRSANRDYSGSFIIEAVYEFNENSEIFTDEISGWQYGFSKHQSIDQDEDSTSVQVLGETQRFSRMIFHNRIRNLFQTQPALEVNVYPNFELSELFIFEGMNNFRLCGDANHDTSANYAEAYFSKARNLNCAVVSTPISPGLSSRSKLTTAKYLYFENTSDNAKTLPLHFNGQRAIFHRCKCDRKTLVAIIQRWLTNKGFQNLHALEINSYGTLPHRFGQNLPEIDSRPWDRLRRPEVFENEYSAWKIPITQPSITIIQILKSRVFFEEKTENIDLVVNGTLLKFAIIVP</sequence>
<evidence type="ECO:0000259" key="1">
    <source>
        <dbReference type="Pfam" id="PF00646"/>
    </source>
</evidence>
<dbReference type="InParanoid" id="G0MUB9"/>
<dbReference type="EMBL" id="GL379812">
    <property type="protein sequence ID" value="EGT44196.1"/>
    <property type="molecule type" value="Genomic_DNA"/>
</dbReference>
<name>G0MUB9_CAEBE</name>
<protein>
    <recommendedName>
        <fullName evidence="1">F-box domain-containing protein</fullName>
    </recommendedName>
</protein>
<dbReference type="PANTHER" id="PTHR21503:SF8">
    <property type="entry name" value="F-BOX ASSOCIATED DOMAIN-CONTAINING PROTEIN-RELATED"/>
    <property type="match status" value="1"/>
</dbReference>
<accession>G0MUB9</accession>
<dbReference type="HOGENOM" id="CLU_040220_0_1_1"/>
<dbReference type="Proteomes" id="UP000008068">
    <property type="component" value="Unassembled WGS sequence"/>
</dbReference>
<organism evidence="3">
    <name type="scientific">Caenorhabditis brenneri</name>
    <name type="common">Nematode worm</name>
    <dbReference type="NCBI Taxonomy" id="135651"/>
    <lineage>
        <taxon>Eukaryota</taxon>
        <taxon>Metazoa</taxon>
        <taxon>Ecdysozoa</taxon>
        <taxon>Nematoda</taxon>
        <taxon>Chromadorea</taxon>
        <taxon>Rhabditida</taxon>
        <taxon>Rhabditina</taxon>
        <taxon>Rhabditomorpha</taxon>
        <taxon>Rhabditoidea</taxon>
        <taxon>Rhabditidae</taxon>
        <taxon>Peloderinae</taxon>
        <taxon>Caenorhabditis</taxon>
    </lineage>
</organism>
<evidence type="ECO:0000313" key="2">
    <source>
        <dbReference type="EMBL" id="EGT44196.1"/>
    </source>
</evidence>
<dbReference type="InterPro" id="IPR001810">
    <property type="entry name" value="F-box_dom"/>
</dbReference>
<keyword evidence="3" id="KW-1185">Reference proteome</keyword>
<dbReference type="PANTHER" id="PTHR21503">
    <property type="entry name" value="F-BOX-CONTAINING HYPOTHETICAL PROTEIN C.ELEGANS"/>
    <property type="match status" value="1"/>
</dbReference>
<dbReference type="Pfam" id="PF00646">
    <property type="entry name" value="F-box"/>
    <property type="match status" value="1"/>
</dbReference>
<reference evidence="3" key="1">
    <citation type="submission" date="2011-07" db="EMBL/GenBank/DDBJ databases">
        <authorList>
            <consortium name="Caenorhabditis brenneri Sequencing and Analysis Consortium"/>
            <person name="Wilson R.K."/>
        </authorList>
    </citation>
    <scope>NUCLEOTIDE SEQUENCE [LARGE SCALE GENOMIC DNA]</scope>
    <source>
        <strain evidence="3">PB2801</strain>
    </source>
</reference>
<feature type="domain" description="F-box" evidence="1">
    <location>
        <begin position="5"/>
        <end position="44"/>
    </location>
</feature>
<gene>
    <name evidence="2" type="ORF">CAEBREN_17482</name>
</gene>
<dbReference type="AlphaFoldDB" id="G0MUB9"/>
<evidence type="ECO:0000313" key="3">
    <source>
        <dbReference type="Proteomes" id="UP000008068"/>
    </source>
</evidence>
<dbReference type="FunCoup" id="G0MUB9">
    <property type="interactions" value="5"/>
</dbReference>